<dbReference type="EMBL" id="CP008884">
    <property type="protein sequence ID" value="AIF48810.1"/>
    <property type="molecule type" value="Genomic_DNA"/>
</dbReference>
<evidence type="ECO:0000313" key="2">
    <source>
        <dbReference type="Proteomes" id="UP000027987"/>
    </source>
</evidence>
<dbReference type="STRING" id="1217721.HY57_16950"/>
<dbReference type="Proteomes" id="UP000027987">
    <property type="component" value="Chromosome"/>
</dbReference>
<dbReference type="HOGENOM" id="CLU_055602_1_0_6"/>
<dbReference type="KEGG" id="dja:HY57_16950"/>
<evidence type="ECO:0008006" key="3">
    <source>
        <dbReference type="Google" id="ProtNLM"/>
    </source>
</evidence>
<keyword evidence="2" id="KW-1185">Reference proteome</keyword>
<dbReference type="Pfam" id="PF11876">
    <property type="entry name" value="TsiV"/>
    <property type="match status" value="2"/>
</dbReference>
<reference evidence="1 2" key="1">
    <citation type="submission" date="2014-07" db="EMBL/GenBank/DDBJ databases">
        <title>Complete Genome Sequence of Dyella japonica Strain A8 Isolated from Malaysian Tropical Soil.</title>
        <authorList>
            <person name="Hui R.K.H."/>
            <person name="Chen J.-W."/>
            <person name="Chan K.-G."/>
            <person name="Leung F.C.C."/>
        </authorList>
    </citation>
    <scope>NUCLEOTIDE SEQUENCE [LARGE SCALE GENOMIC DNA]</scope>
    <source>
        <strain evidence="1 2">A8</strain>
    </source>
</reference>
<sequence length="393" mass="44110">MLTLKEAFERYREDLCLFRKDGRLGVLPAVIGTVFFERGSKPDVRQGLLACFNRFEELFGEQLRSCARGGKFTRYTASGMKGVQRTILETPPHQKVEVLCSSAPDQDTAAGYQIETLTNDENLSDYTLPGTTHVIPKGDDGGDLSYLKFQLPMDAMATSYGLKQYQDFLHFVCRQLPVRGGYGGLSAVLPYSFHRYMPTEWALATRFSGLEIDSYGFTQTRTYKTYSYEGPSLEKLEHYYPHPKLGAKTGAWGYIKSINWVTVLGDLFVQRLGGEARIRHALARPDIGIECIGSCLLIRAGAFPRLGAPEEGLPEPYVFVNRVLRVLRNPNPEQLHTHIEGVPSADADNTKAWEARFDLPGSLPIPTPPDIVPAPDDEWMKKAYWPHFKGDHP</sequence>
<organism evidence="1 2">
    <name type="scientific">Dyella japonica A8</name>
    <dbReference type="NCBI Taxonomy" id="1217721"/>
    <lineage>
        <taxon>Bacteria</taxon>
        <taxon>Pseudomonadati</taxon>
        <taxon>Pseudomonadota</taxon>
        <taxon>Gammaproteobacteria</taxon>
        <taxon>Lysobacterales</taxon>
        <taxon>Rhodanobacteraceae</taxon>
        <taxon>Dyella</taxon>
    </lineage>
</organism>
<dbReference type="InterPro" id="IPR021815">
    <property type="entry name" value="TsiV"/>
</dbReference>
<proteinExistence type="predicted"/>
<protein>
    <recommendedName>
        <fullName evidence="3">DUF3396 domain-containing protein</fullName>
    </recommendedName>
</protein>
<name>A0A075K407_9GAMM</name>
<gene>
    <name evidence="1" type="ORF">HY57_16950</name>
</gene>
<evidence type="ECO:0000313" key="1">
    <source>
        <dbReference type="EMBL" id="AIF48810.1"/>
    </source>
</evidence>
<dbReference type="PATRIC" id="fig|1217721.7.peg.3480"/>
<dbReference type="AlphaFoldDB" id="A0A075K407"/>
<accession>A0A075K407</accession>